<name>A0A269ZD95_9MICO</name>
<dbReference type="InterPro" id="IPR036259">
    <property type="entry name" value="MFS_trans_sf"/>
</dbReference>
<dbReference type="Gene3D" id="1.20.1250.20">
    <property type="entry name" value="MFS general substrate transporter like domains"/>
    <property type="match status" value="2"/>
</dbReference>
<feature type="transmembrane region" description="Helical" evidence="6">
    <location>
        <begin position="129"/>
        <end position="152"/>
    </location>
</feature>
<dbReference type="InterPro" id="IPR050189">
    <property type="entry name" value="MFS_Efflux_Transporters"/>
</dbReference>
<feature type="transmembrane region" description="Helical" evidence="6">
    <location>
        <begin position="69"/>
        <end position="87"/>
    </location>
</feature>
<reference evidence="8 9" key="1">
    <citation type="submission" date="2017-04" db="EMBL/GenBank/DDBJ databases">
        <title>Kefir bacterial isolates.</title>
        <authorList>
            <person name="Kim Y."/>
            <person name="Blasche S."/>
            <person name="Patil K.R."/>
        </authorList>
    </citation>
    <scope>NUCLEOTIDE SEQUENCE [LARGE SCALE GENOMIC DNA]</scope>
    <source>
        <strain evidence="8 9">OG2</strain>
    </source>
</reference>
<feature type="transmembrane region" description="Helical" evidence="6">
    <location>
        <begin position="239"/>
        <end position="259"/>
    </location>
</feature>
<dbReference type="PROSITE" id="PS50850">
    <property type="entry name" value="MFS"/>
    <property type="match status" value="1"/>
</dbReference>
<proteinExistence type="predicted"/>
<gene>
    <name evidence="8" type="ORF">B8X04_09845</name>
</gene>
<evidence type="ECO:0000256" key="2">
    <source>
        <dbReference type="ARBA" id="ARBA00022475"/>
    </source>
</evidence>
<evidence type="ECO:0000256" key="5">
    <source>
        <dbReference type="ARBA" id="ARBA00023136"/>
    </source>
</evidence>
<dbReference type="InterPro" id="IPR020846">
    <property type="entry name" value="MFS_dom"/>
</dbReference>
<evidence type="ECO:0000256" key="6">
    <source>
        <dbReference type="SAM" id="Phobius"/>
    </source>
</evidence>
<evidence type="ECO:0000256" key="3">
    <source>
        <dbReference type="ARBA" id="ARBA00022692"/>
    </source>
</evidence>
<organism evidence="8 9">
    <name type="scientific">Brevibacterium casei</name>
    <dbReference type="NCBI Taxonomy" id="33889"/>
    <lineage>
        <taxon>Bacteria</taxon>
        <taxon>Bacillati</taxon>
        <taxon>Actinomycetota</taxon>
        <taxon>Actinomycetes</taxon>
        <taxon>Micrococcales</taxon>
        <taxon>Brevibacteriaceae</taxon>
        <taxon>Brevibacterium</taxon>
    </lineage>
</organism>
<feature type="domain" description="Major facilitator superfamily (MFS) profile" evidence="7">
    <location>
        <begin position="4"/>
        <end position="394"/>
    </location>
</feature>
<dbReference type="AlphaFoldDB" id="A0A269ZD95"/>
<dbReference type="CDD" id="cd17324">
    <property type="entry name" value="MFS_NepI_like"/>
    <property type="match status" value="1"/>
</dbReference>
<dbReference type="InterPro" id="IPR011701">
    <property type="entry name" value="MFS"/>
</dbReference>
<dbReference type="GO" id="GO:0005886">
    <property type="term" value="C:plasma membrane"/>
    <property type="evidence" value="ECO:0007669"/>
    <property type="project" value="UniProtKB-SubCell"/>
</dbReference>
<accession>A0A269ZD95</accession>
<keyword evidence="4 6" id="KW-1133">Transmembrane helix</keyword>
<feature type="transmembrane region" description="Helical" evidence="6">
    <location>
        <begin position="370"/>
        <end position="390"/>
    </location>
</feature>
<feature type="transmembrane region" description="Helical" evidence="6">
    <location>
        <begin position="271"/>
        <end position="293"/>
    </location>
</feature>
<protein>
    <submittedName>
        <fullName evidence="8">Chloramphenicol efflux pump</fullName>
    </submittedName>
</protein>
<feature type="transmembrane region" description="Helical" evidence="6">
    <location>
        <begin position="42"/>
        <end position="62"/>
    </location>
</feature>
<keyword evidence="3 6" id="KW-0812">Transmembrane</keyword>
<keyword evidence="2" id="KW-1003">Cell membrane</keyword>
<feature type="transmembrane region" description="Helical" evidence="6">
    <location>
        <begin position="204"/>
        <end position="227"/>
    </location>
</feature>
<evidence type="ECO:0000259" key="7">
    <source>
        <dbReference type="PROSITE" id="PS50850"/>
    </source>
</evidence>
<evidence type="ECO:0000313" key="9">
    <source>
        <dbReference type="Proteomes" id="UP000216867"/>
    </source>
</evidence>
<feature type="transmembrane region" description="Helical" evidence="6">
    <location>
        <begin position="340"/>
        <end position="364"/>
    </location>
</feature>
<dbReference type="Pfam" id="PF07690">
    <property type="entry name" value="MFS_1"/>
    <property type="match status" value="1"/>
</dbReference>
<dbReference type="RefSeq" id="WP_095376161.1">
    <property type="nucleotide sequence ID" value="NZ_NCWY01000007.1"/>
</dbReference>
<feature type="transmembrane region" description="Helical" evidence="6">
    <location>
        <begin position="158"/>
        <end position="183"/>
    </location>
</feature>
<sequence>MPALLYFLALAVFAQGTSEFVLAGLLTDIAADLGITLTEAGLLTTAFALGMVLGAPAMAILARRFSARTALTSFLIVFVAAHIVGALTDSFPLLLLTRVVAAVANAGFLAVALALIVRIVEPHRQARAVGVVLAGTTLALIAGVPAGAVLGASFGWRAALWAIAVLCVPALLAGLTAPTGAGGGTGGAQRPPLRTELAVLRSRTVLGVIAVTVLVNAATFGAFTYLAVIAEAGLGLRPLAVPVLLALFGVGAFVGVTVAGRYADRHWARIIGLLGPCLVLVWASLTVVVAVAGPGARGGGDHLGVGIFWVLTPVAGALSFALGSTLIARIVSEARHAPNLGGAFATAALNLGAALGPVVAGLALSRLGEVGPFAVAAVCVGSAVGIWVLIRRAGLLAPG</sequence>
<dbReference type="SUPFAM" id="SSF103473">
    <property type="entry name" value="MFS general substrate transporter"/>
    <property type="match status" value="1"/>
</dbReference>
<feature type="transmembrane region" description="Helical" evidence="6">
    <location>
        <begin position="305"/>
        <end position="328"/>
    </location>
</feature>
<dbReference type="PANTHER" id="PTHR43124:SF3">
    <property type="entry name" value="CHLORAMPHENICOL EFFLUX PUMP RV0191"/>
    <property type="match status" value="1"/>
</dbReference>
<dbReference type="Proteomes" id="UP000216867">
    <property type="component" value="Unassembled WGS sequence"/>
</dbReference>
<dbReference type="PANTHER" id="PTHR43124">
    <property type="entry name" value="PURINE EFFLUX PUMP PBUE"/>
    <property type="match status" value="1"/>
</dbReference>
<comment type="caution">
    <text evidence="8">The sequence shown here is derived from an EMBL/GenBank/DDBJ whole genome shotgun (WGS) entry which is preliminary data.</text>
</comment>
<evidence type="ECO:0000256" key="4">
    <source>
        <dbReference type="ARBA" id="ARBA00022989"/>
    </source>
</evidence>
<dbReference type="EMBL" id="NCWY01000007">
    <property type="protein sequence ID" value="PAK95561.1"/>
    <property type="molecule type" value="Genomic_DNA"/>
</dbReference>
<dbReference type="GO" id="GO:0022857">
    <property type="term" value="F:transmembrane transporter activity"/>
    <property type="evidence" value="ECO:0007669"/>
    <property type="project" value="InterPro"/>
</dbReference>
<evidence type="ECO:0000256" key="1">
    <source>
        <dbReference type="ARBA" id="ARBA00004651"/>
    </source>
</evidence>
<evidence type="ECO:0000313" key="8">
    <source>
        <dbReference type="EMBL" id="PAK95561.1"/>
    </source>
</evidence>
<keyword evidence="5 6" id="KW-0472">Membrane</keyword>
<comment type="subcellular location">
    <subcellularLocation>
        <location evidence="1">Cell membrane</location>
        <topology evidence="1">Multi-pass membrane protein</topology>
    </subcellularLocation>
</comment>
<feature type="transmembrane region" description="Helical" evidence="6">
    <location>
        <begin position="93"/>
        <end position="117"/>
    </location>
</feature>